<evidence type="ECO:0000259" key="3">
    <source>
        <dbReference type="PROSITE" id="PS50006"/>
    </source>
</evidence>
<dbReference type="Proteomes" id="UP000295453">
    <property type="component" value="Unassembled WGS sequence"/>
</dbReference>
<protein>
    <submittedName>
        <fullName evidence="4">FHA domain-containing protein</fullName>
    </submittedName>
</protein>
<dbReference type="PROSITE" id="PS50006">
    <property type="entry name" value="FHA_DOMAIN"/>
    <property type="match status" value="1"/>
</dbReference>
<proteinExistence type="predicted"/>
<dbReference type="SUPFAM" id="SSF49879">
    <property type="entry name" value="SMAD/FHA domain"/>
    <property type="match status" value="1"/>
</dbReference>
<sequence length="544" mass="55378">MTTTFTPGEAVAICGENARMLAGIRIDDPRLPQLWEALRPASATAIDGVLQLLLADGFDAMPAFAVAATDGATTRLVVRHPAVVEAIVDGAPVTLGSTPGGTWSDVTLQAVTSLVLRADAGVGTAVQLPLHVGVTAAGAVTVTLDATADAPAPAAAPADTAATPAPDAVTQPVAPTSAPAEATDSAAPQHPDVEAAPADDVPAAEPVEEPVEEADPLAARAQTFHALLTSDTSDRDALLAQMTEDAASREPVIAEPPVEESAAPMPATSMTAVWKADDAATTDSDDAPAAEPDAEADPADAPPAAPAAPAGAGSGLIDGVPWLSGSWTPAPAEARPAPAYQTPERPTPPPAPRPAAAPATTPASEPSEPSAREQQTLSRADLLKELGSAGIVGPSVLAIDCPAGHPTPAHEPTCRLCGKPVSDNQEPRQIPRPALGALVLANGDRLVLDKDAVLGRAPFEPEGTTERPHLLRVGDSGEISRQHARITLDGWHVIVRDLGTANGTTLTLPGGSPQQLRANEDYQLENGAEIGIADIVTLRYEVTP</sequence>
<keyword evidence="1" id="KW-0597">Phosphoprotein</keyword>
<keyword evidence="5" id="KW-1185">Reference proteome</keyword>
<feature type="region of interest" description="Disordered" evidence="2">
    <location>
        <begin position="244"/>
        <end position="266"/>
    </location>
</feature>
<dbReference type="CDD" id="cd00060">
    <property type="entry name" value="FHA"/>
    <property type="match status" value="1"/>
</dbReference>
<dbReference type="InterPro" id="IPR000253">
    <property type="entry name" value="FHA_dom"/>
</dbReference>
<evidence type="ECO:0000313" key="5">
    <source>
        <dbReference type="Proteomes" id="UP000295453"/>
    </source>
</evidence>
<feature type="region of interest" description="Disordered" evidence="2">
    <location>
        <begin position="278"/>
        <end position="375"/>
    </location>
</feature>
<feature type="compositionally biased region" description="Pro residues" evidence="2">
    <location>
        <begin position="345"/>
        <end position="355"/>
    </location>
</feature>
<feature type="domain" description="FHA" evidence="3">
    <location>
        <begin position="452"/>
        <end position="507"/>
    </location>
</feature>
<feature type="compositionally biased region" description="Low complexity" evidence="2">
    <location>
        <begin position="356"/>
        <end position="373"/>
    </location>
</feature>
<feature type="region of interest" description="Disordered" evidence="2">
    <location>
        <begin position="154"/>
        <end position="213"/>
    </location>
</feature>
<organism evidence="4 5">
    <name type="scientific">Nocardioides jejuensis</name>
    <dbReference type="NCBI Taxonomy" id="2502782"/>
    <lineage>
        <taxon>Bacteria</taxon>
        <taxon>Bacillati</taxon>
        <taxon>Actinomycetota</taxon>
        <taxon>Actinomycetes</taxon>
        <taxon>Propionibacteriales</taxon>
        <taxon>Nocardioidaceae</taxon>
        <taxon>Nocardioides</taxon>
    </lineage>
</organism>
<feature type="compositionally biased region" description="Low complexity" evidence="2">
    <location>
        <begin position="194"/>
        <end position="205"/>
    </location>
</feature>
<dbReference type="AlphaFoldDB" id="A0A4R1CJ37"/>
<gene>
    <name evidence="4" type="ORF">EPD65_04690</name>
</gene>
<evidence type="ECO:0000256" key="1">
    <source>
        <dbReference type="ARBA" id="ARBA00022553"/>
    </source>
</evidence>
<dbReference type="InterPro" id="IPR008984">
    <property type="entry name" value="SMAD_FHA_dom_sf"/>
</dbReference>
<dbReference type="RefSeq" id="WP_131582009.1">
    <property type="nucleotide sequence ID" value="NZ_SJZJ01000005.1"/>
</dbReference>
<comment type="caution">
    <text evidence="4">The sequence shown here is derived from an EMBL/GenBank/DDBJ whole genome shotgun (WGS) entry which is preliminary data.</text>
</comment>
<evidence type="ECO:0000256" key="2">
    <source>
        <dbReference type="SAM" id="MobiDB-lite"/>
    </source>
</evidence>
<name>A0A4R1CJ37_9ACTN</name>
<dbReference type="Gene3D" id="2.60.200.20">
    <property type="match status" value="1"/>
</dbReference>
<evidence type="ECO:0000313" key="4">
    <source>
        <dbReference type="EMBL" id="TCJ30186.1"/>
    </source>
</evidence>
<accession>A0A4R1CJ37</accession>
<dbReference type="EMBL" id="SJZJ01000005">
    <property type="protein sequence ID" value="TCJ30186.1"/>
    <property type="molecule type" value="Genomic_DNA"/>
</dbReference>
<reference evidence="4 5" key="1">
    <citation type="submission" date="2019-03" db="EMBL/GenBank/DDBJ databases">
        <authorList>
            <person name="Kim M.K.M."/>
        </authorList>
    </citation>
    <scope>NUCLEOTIDE SEQUENCE [LARGE SCALE GENOMIC DNA]</scope>
    <source>
        <strain evidence="4 5">18JY15-6</strain>
    </source>
</reference>
<dbReference type="OrthoDB" id="5485098at2"/>
<feature type="compositionally biased region" description="Low complexity" evidence="2">
    <location>
        <begin position="329"/>
        <end position="344"/>
    </location>
</feature>
<feature type="compositionally biased region" description="Low complexity" evidence="2">
    <location>
        <begin position="154"/>
        <end position="176"/>
    </location>
</feature>
<feature type="compositionally biased region" description="Acidic residues" evidence="2">
    <location>
        <begin position="283"/>
        <end position="298"/>
    </location>
</feature>
<dbReference type="Pfam" id="PF00498">
    <property type="entry name" value="FHA"/>
    <property type="match status" value="1"/>
</dbReference>